<keyword evidence="10" id="KW-1185">Reference proteome</keyword>
<evidence type="ECO:0000256" key="2">
    <source>
        <dbReference type="ARBA" id="ARBA00008193"/>
    </source>
</evidence>
<organism evidence="9 10">
    <name type="scientific">Prevotella koreensis</name>
    <dbReference type="NCBI Taxonomy" id="2490854"/>
    <lineage>
        <taxon>Bacteria</taxon>
        <taxon>Pseudomonadati</taxon>
        <taxon>Bacteroidota</taxon>
        <taxon>Bacteroidia</taxon>
        <taxon>Bacteroidales</taxon>
        <taxon>Prevotellaceae</taxon>
        <taxon>Prevotella</taxon>
    </lineage>
</organism>
<name>A0A3S0QT00_9BACT</name>
<dbReference type="Proteomes" id="UP000278983">
    <property type="component" value="Unassembled WGS sequence"/>
</dbReference>
<dbReference type="PANTHER" id="PTHR30506:SF3">
    <property type="entry name" value="UPF0126 INNER MEMBRANE PROTEIN YADS-RELATED"/>
    <property type="match status" value="1"/>
</dbReference>
<feature type="transmembrane region" description="Helical" evidence="7">
    <location>
        <begin position="91"/>
        <end position="110"/>
    </location>
</feature>
<evidence type="ECO:0000313" key="9">
    <source>
        <dbReference type="EMBL" id="RUL58708.1"/>
    </source>
</evidence>
<keyword evidence="5 7" id="KW-1133">Transmembrane helix</keyword>
<protein>
    <submittedName>
        <fullName evidence="9">Trimeric intracellular cation channel family protein</fullName>
    </submittedName>
</protein>
<comment type="subcellular location">
    <subcellularLocation>
        <location evidence="1">Cell membrane</location>
        <topology evidence="1">Multi-pass membrane protein</topology>
    </subcellularLocation>
</comment>
<keyword evidence="3" id="KW-1003">Cell membrane</keyword>
<proteinExistence type="inferred from homology"/>
<feature type="transmembrane region" description="Helical" evidence="7">
    <location>
        <begin position="116"/>
        <end position="137"/>
    </location>
</feature>
<evidence type="ECO:0000256" key="7">
    <source>
        <dbReference type="SAM" id="Phobius"/>
    </source>
</evidence>
<accession>A0A3S0QT00</accession>
<comment type="caution">
    <text evidence="9">The sequence shown here is derived from an EMBL/GenBank/DDBJ whole genome shotgun (WGS) entry which is preliminary data.</text>
</comment>
<evidence type="ECO:0000313" key="10">
    <source>
        <dbReference type="Proteomes" id="UP000278983"/>
    </source>
</evidence>
<feature type="transmembrane region" description="Helical" evidence="7">
    <location>
        <begin position="58"/>
        <end position="79"/>
    </location>
</feature>
<dbReference type="PANTHER" id="PTHR30506">
    <property type="entry name" value="INNER MEMBRANE PROTEIN"/>
    <property type="match status" value="1"/>
</dbReference>
<sequence>METFIQIIEFLGTFAAAISGVRLAAAKEFDWFGGYVVGLATAIGGGTLRDVMIDATPFWMTKSIYIICTGIALIVVLIFKKYLVRLNNTWFIFDTFGLAFFTVAGIQKSLMYGFPFWVAIIMGCITGAAGGIVRDVLINEIPLIFRKEIYALASIAGGLLFLLLSIVGVSDAICAIVCFLIVVLVRVLAVKYRISLPHLKAEDLER</sequence>
<dbReference type="RefSeq" id="WP_126677804.1">
    <property type="nucleotide sequence ID" value="NZ_CAUTUZ010000003.1"/>
</dbReference>
<feature type="domain" description="Glycine transporter" evidence="8">
    <location>
        <begin position="7"/>
        <end position="80"/>
    </location>
</feature>
<evidence type="ECO:0000256" key="1">
    <source>
        <dbReference type="ARBA" id="ARBA00004651"/>
    </source>
</evidence>
<comment type="similarity">
    <text evidence="2">Belongs to the UPF0126 family.</text>
</comment>
<dbReference type="AlphaFoldDB" id="A0A3S0QT00"/>
<gene>
    <name evidence="9" type="ORF">EHV08_02250</name>
</gene>
<evidence type="ECO:0000256" key="4">
    <source>
        <dbReference type="ARBA" id="ARBA00022692"/>
    </source>
</evidence>
<evidence type="ECO:0000259" key="8">
    <source>
        <dbReference type="Pfam" id="PF03458"/>
    </source>
</evidence>
<dbReference type="InterPro" id="IPR005115">
    <property type="entry name" value="Gly_transporter"/>
</dbReference>
<evidence type="ECO:0000256" key="6">
    <source>
        <dbReference type="ARBA" id="ARBA00023136"/>
    </source>
</evidence>
<keyword evidence="4 7" id="KW-0812">Transmembrane</keyword>
<dbReference type="Pfam" id="PF03458">
    <property type="entry name" value="Gly_transporter"/>
    <property type="match status" value="2"/>
</dbReference>
<feature type="transmembrane region" description="Helical" evidence="7">
    <location>
        <begin position="172"/>
        <end position="190"/>
    </location>
</feature>
<evidence type="ECO:0000256" key="5">
    <source>
        <dbReference type="ARBA" id="ARBA00022989"/>
    </source>
</evidence>
<reference evidence="9 10" key="1">
    <citation type="submission" date="2018-12" db="EMBL/GenBank/DDBJ databases">
        <title>Genome sequencing of Prevotella sp. KCOM 3155 (= JS262).</title>
        <authorList>
            <person name="Kook J.-K."/>
            <person name="Park S.-N."/>
            <person name="Lim Y.K."/>
        </authorList>
    </citation>
    <scope>NUCLEOTIDE SEQUENCE [LARGE SCALE GENOMIC DNA]</scope>
    <source>
        <strain evidence="9 10">KCOM 3155</strain>
    </source>
</reference>
<dbReference type="EMBL" id="RYYU01000001">
    <property type="protein sequence ID" value="RUL58708.1"/>
    <property type="molecule type" value="Genomic_DNA"/>
</dbReference>
<feature type="domain" description="Glycine transporter" evidence="8">
    <location>
        <begin position="92"/>
        <end position="164"/>
    </location>
</feature>
<dbReference type="GO" id="GO:0005886">
    <property type="term" value="C:plasma membrane"/>
    <property type="evidence" value="ECO:0007669"/>
    <property type="project" value="UniProtKB-SubCell"/>
</dbReference>
<dbReference type="OrthoDB" id="9791874at2"/>
<keyword evidence="6 7" id="KW-0472">Membrane</keyword>
<evidence type="ECO:0000256" key="3">
    <source>
        <dbReference type="ARBA" id="ARBA00022475"/>
    </source>
</evidence>
<feature type="transmembrane region" description="Helical" evidence="7">
    <location>
        <begin position="149"/>
        <end position="166"/>
    </location>
</feature>